<evidence type="ECO:0000256" key="3">
    <source>
        <dbReference type="ARBA" id="ARBA00022692"/>
    </source>
</evidence>
<dbReference type="PANTHER" id="PTHR30086:SF20">
    <property type="entry name" value="ARGININE EXPORTER PROTEIN ARGO-RELATED"/>
    <property type="match status" value="1"/>
</dbReference>
<evidence type="ECO:0000256" key="1">
    <source>
        <dbReference type="ARBA" id="ARBA00004651"/>
    </source>
</evidence>
<dbReference type="PIRSF" id="PIRSF006324">
    <property type="entry name" value="LeuE"/>
    <property type="match status" value="1"/>
</dbReference>
<dbReference type="InterPro" id="IPR001123">
    <property type="entry name" value="LeuE-type"/>
</dbReference>
<keyword evidence="3 6" id="KW-0812">Transmembrane</keyword>
<evidence type="ECO:0000256" key="6">
    <source>
        <dbReference type="SAM" id="Phobius"/>
    </source>
</evidence>
<dbReference type="GO" id="GO:0005886">
    <property type="term" value="C:plasma membrane"/>
    <property type="evidence" value="ECO:0007669"/>
    <property type="project" value="UniProtKB-SubCell"/>
</dbReference>
<reference evidence="8" key="1">
    <citation type="journal article" date="2019" name="Int. J. Syst. Evol. Microbiol.">
        <title>The Global Catalogue of Microorganisms (GCM) 10K type strain sequencing project: providing services to taxonomists for standard genome sequencing and annotation.</title>
        <authorList>
            <consortium name="The Broad Institute Genomics Platform"/>
            <consortium name="The Broad Institute Genome Sequencing Center for Infectious Disease"/>
            <person name="Wu L."/>
            <person name="Ma J."/>
        </authorList>
    </citation>
    <scope>NUCLEOTIDE SEQUENCE [LARGE SCALE GENOMIC DNA]</scope>
    <source>
        <strain evidence="8">JCM 19134</strain>
    </source>
</reference>
<feature type="transmembrane region" description="Helical" evidence="6">
    <location>
        <begin position="72"/>
        <end position="93"/>
    </location>
</feature>
<keyword evidence="4 6" id="KW-1133">Transmembrane helix</keyword>
<feature type="transmembrane region" description="Helical" evidence="6">
    <location>
        <begin position="6"/>
        <end position="29"/>
    </location>
</feature>
<gene>
    <name evidence="7" type="ORF">GCM10025791_04240</name>
</gene>
<comment type="subcellular location">
    <subcellularLocation>
        <location evidence="1">Cell membrane</location>
        <topology evidence="1">Multi-pass membrane protein</topology>
    </subcellularLocation>
</comment>
<feature type="transmembrane region" description="Helical" evidence="6">
    <location>
        <begin position="113"/>
        <end position="135"/>
    </location>
</feature>
<dbReference type="Pfam" id="PF01810">
    <property type="entry name" value="LysE"/>
    <property type="match status" value="1"/>
</dbReference>
<keyword evidence="5 6" id="KW-0472">Membrane</keyword>
<sequence length="210" mass="22134">MFGIVHFEAFLLACILLNLIPGPDTFYVLGRSLSQGKRIGVASALGISGGALCHTFAAAIGLSAIITASHTAFMAVKFIGAGYLIYLGIKMLLSKPVSMGNPNSFGRSSGVAAFKQGLLTNVSNPKVALFFLAFLPQFIEPNTSSYFLSFMFLGCVFVTTSTIWCVGLAWLSGLASAHLKQNPKIMAYITKGTGVLLAGLGLRLALVSDD</sequence>
<dbReference type="AlphaFoldDB" id="A0AAV3TX70"/>
<feature type="transmembrane region" description="Helical" evidence="6">
    <location>
        <begin position="147"/>
        <end position="173"/>
    </location>
</feature>
<evidence type="ECO:0000256" key="2">
    <source>
        <dbReference type="ARBA" id="ARBA00022475"/>
    </source>
</evidence>
<dbReference type="EMBL" id="BAABLX010000003">
    <property type="protein sequence ID" value="GAA4931243.1"/>
    <property type="molecule type" value="Genomic_DNA"/>
</dbReference>
<comment type="caution">
    <text evidence="7">The sequence shown here is derived from an EMBL/GenBank/DDBJ whole genome shotgun (WGS) entry which is preliminary data.</text>
</comment>
<evidence type="ECO:0000256" key="4">
    <source>
        <dbReference type="ARBA" id="ARBA00022989"/>
    </source>
</evidence>
<evidence type="ECO:0000313" key="8">
    <source>
        <dbReference type="Proteomes" id="UP001409585"/>
    </source>
</evidence>
<dbReference type="Proteomes" id="UP001409585">
    <property type="component" value="Unassembled WGS sequence"/>
</dbReference>
<feature type="transmembrane region" description="Helical" evidence="6">
    <location>
        <begin position="41"/>
        <end position="66"/>
    </location>
</feature>
<dbReference type="GO" id="GO:0015171">
    <property type="term" value="F:amino acid transmembrane transporter activity"/>
    <property type="evidence" value="ECO:0007669"/>
    <property type="project" value="TreeGrafter"/>
</dbReference>
<organism evidence="7 8">
    <name type="scientific">Halioxenophilus aromaticivorans</name>
    <dbReference type="NCBI Taxonomy" id="1306992"/>
    <lineage>
        <taxon>Bacteria</taxon>
        <taxon>Pseudomonadati</taxon>
        <taxon>Pseudomonadota</taxon>
        <taxon>Gammaproteobacteria</taxon>
        <taxon>Alteromonadales</taxon>
        <taxon>Alteromonadaceae</taxon>
        <taxon>Halioxenophilus</taxon>
    </lineage>
</organism>
<dbReference type="RefSeq" id="WP_345416310.1">
    <property type="nucleotide sequence ID" value="NZ_AP031496.1"/>
</dbReference>
<evidence type="ECO:0000256" key="5">
    <source>
        <dbReference type="ARBA" id="ARBA00023136"/>
    </source>
</evidence>
<evidence type="ECO:0000313" key="7">
    <source>
        <dbReference type="EMBL" id="GAA4931243.1"/>
    </source>
</evidence>
<name>A0AAV3TX70_9ALTE</name>
<dbReference type="PANTHER" id="PTHR30086">
    <property type="entry name" value="ARGININE EXPORTER PROTEIN ARGO"/>
    <property type="match status" value="1"/>
</dbReference>
<accession>A0AAV3TX70</accession>
<keyword evidence="2" id="KW-1003">Cell membrane</keyword>
<keyword evidence="8" id="KW-1185">Reference proteome</keyword>
<protein>
    <submittedName>
        <fullName evidence="7">LysE family translocator</fullName>
    </submittedName>
</protein>
<feature type="transmembrane region" description="Helical" evidence="6">
    <location>
        <begin position="185"/>
        <end position="206"/>
    </location>
</feature>
<proteinExistence type="predicted"/>